<dbReference type="Proteomes" id="UP001311232">
    <property type="component" value="Unassembled WGS sequence"/>
</dbReference>
<name>A0AAV9QXL4_9TELE</name>
<dbReference type="EMBL" id="JAHHUM010002623">
    <property type="protein sequence ID" value="KAK5602246.1"/>
    <property type="molecule type" value="Genomic_DNA"/>
</dbReference>
<protein>
    <submittedName>
        <fullName evidence="1">Uncharacterized protein</fullName>
    </submittedName>
</protein>
<organism evidence="1 2">
    <name type="scientific">Crenichthys baileyi</name>
    <name type="common">White River springfish</name>
    <dbReference type="NCBI Taxonomy" id="28760"/>
    <lineage>
        <taxon>Eukaryota</taxon>
        <taxon>Metazoa</taxon>
        <taxon>Chordata</taxon>
        <taxon>Craniata</taxon>
        <taxon>Vertebrata</taxon>
        <taxon>Euteleostomi</taxon>
        <taxon>Actinopterygii</taxon>
        <taxon>Neopterygii</taxon>
        <taxon>Teleostei</taxon>
        <taxon>Neoteleostei</taxon>
        <taxon>Acanthomorphata</taxon>
        <taxon>Ovalentaria</taxon>
        <taxon>Atherinomorphae</taxon>
        <taxon>Cyprinodontiformes</taxon>
        <taxon>Goodeidae</taxon>
        <taxon>Crenichthys</taxon>
    </lineage>
</organism>
<sequence length="100" mass="10824">MHLLFPWPFAEAIGFPVLTLGTPGVFLDLKPQAIYLLRTSGQCPPTAGNLKAPHFPHLCATCQAKTLRLLLSHRHPYPHLDLSLDSAHSPLASSSSSTIS</sequence>
<accession>A0AAV9QXL4</accession>
<proteinExistence type="predicted"/>
<evidence type="ECO:0000313" key="1">
    <source>
        <dbReference type="EMBL" id="KAK5602246.1"/>
    </source>
</evidence>
<reference evidence="1 2" key="1">
    <citation type="submission" date="2021-06" db="EMBL/GenBank/DDBJ databases">
        <authorList>
            <person name="Palmer J.M."/>
        </authorList>
    </citation>
    <scope>NUCLEOTIDE SEQUENCE [LARGE SCALE GENOMIC DNA]</scope>
    <source>
        <strain evidence="1 2">MEX-2019</strain>
        <tissue evidence="1">Muscle</tissue>
    </source>
</reference>
<comment type="caution">
    <text evidence="1">The sequence shown here is derived from an EMBL/GenBank/DDBJ whole genome shotgun (WGS) entry which is preliminary data.</text>
</comment>
<keyword evidence="2" id="KW-1185">Reference proteome</keyword>
<evidence type="ECO:0000313" key="2">
    <source>
        <dbReference type="Proteomes" id="UP001311232"/>
    </source>
</evidence>
<gene>
    <name evidence="1" type="ORF">CRENBAI_014752</name>
</gene>
<dbReference type="AlphaFoldDB" id="A0AAV9QXL4"/>